<dbReference type="Pfam" id="PF07693">
    <property type="entry name" value="KAP_NTPase"/>
    <property type="match status" value="1"/>
</dbReference>
<evidence type="ECO:0000313" key="3">
    <source>
        <dbReference type="Proteomes" id="UP000283522"/>
    </source>
</evidence>
<gene>
    <name evidence="2" type="ORF">D0X99_18540</name>
</gene>
<name>A0A418PLU7_9BACT</name>
<proteinExistence type="predicted"/>
<dbReference type="Proteomes" id="UP000283522">
    <property type="component" value="Unassembled WGS sequence"/>
</dbReference>
<evidence type="ECO:0000259" key="1">
    <source>
        <dbReference type="Pfam" id="PF07693"/>
    </source>
</evidence>
<accession>A0A418PLU7</accession>
<feature type="domain" description="KAP NTPase" evidence="1">
    <location>
        <begin position="27"/>
        <end position="326"/>
    </location>
</feature>
<dbReference type="SUPFAM" id="SSF52540">
    <property type="entry name" value="P-loop containing nucleoside triphosphate hydrolases"/>
    <property type="match status" value="1"/>
</dbReference>
<dbReference type="InterPro" id="IPR011646">
    <property type="entry name" value="KAP_P-loop"/>
</dbReference>
<dbReference type="InterPro" id="IPR027417">
    <property type="entry name" value="P-loop_NTPase"/>
</dbReference>
<dbReference type="Gene3D" id="3.40.50.300">
    <property type="entry name" value="P-loop containing nucleotide triphosphate hydrolases"/>
    <property type="match status" value="1"/>
</dbReference>
<keyword evidence="3" id="KW-1185">Reference proteome</keyword>
<dbReference type="RefSeq" id="WP_119479365.1">
    <property type="nucleotide sequence ID" value="NZ_QXML01000013.1"/>
</dbReference>
<evidence type="ECO:0000313" key="2">
    <source>
        <dbReference type="EMBL" id="RIW12517.1"/>
    </source>
</evidence>
<reference evidence="2 3" key="1">
    <citation type="submission" date="2018-09" db="EMBL/GenBank/DDBJ databases">
        <authorList>
            <person name="Wang X."/>
            <person name="Du Z."/>
        </authorList>
    </citation>
    <scope>NUCLEOTIDE SEQUENCE [LARGE SCALE GENOMIC DNA]</scope>
    <source>
        <strain evidence="2 3">N3</strain>
    </source>
</reference>
<dbReference type="EMBL" id="QXML01000013">
    <property type="protein sequence ID" value="RIW12517.1"/>
    <property type="molecule type" value="Genomic_DNA"/>
</dbReference>
<sequence>MISSRHYHLQDPNPLNPFEKCELGREKYAKILTSIMENYADGFVLALNNKWGEGKTEFIRMWKVYLEMEERKFQTIYFNAWEHDFNREPLTALLSELKELKIGKDKNFKSMVKYGARFSKALVPTVLSAFLEKHIDSKTIKEAFNELSEEAVQVFEEEVNGYANKKKGLEEFKKELETYVSEMEKPLVFFIDELDRCNPKYAVEFLEIIKHFFSVPGIVFVLSIDKGNLINSIKGYFGSSEINGNEYLRRFIDLEYSLPSPVLNDYIHYMFQKTGMREFLSAENRRLDQKLSDENITFYDLAYSFLNNSEVNLRQIEKILSHCSIILKTFSVRNYTFPNALLTLLFIKFIKPDFYNLIKDSRLNFQDFIDELFDFVSPKIKKGKDLNFGYIESLLLVLYKNNVANKELDLWEKSEGKEQQEKKLKVTPKLYRKKLISDYSFEYFIEFNEKHYPKGGELHLDYFISRIELMHELQRS</sequence>
<comment type="caution">
    <text evidence="2">The sequence shown here is derived from an EMBL/GenBank/DDBJ whole genome shotgun (WGS) entry which is preliminary data.</text>
</comment>
<dbReference type="AlphaFoldDB" id="A0A418PLU7"/>
<organism evidence="2 3">
    <name type="scientific">Algoriphagus lacus</name>
    <dbReference type="NCBI Taxonomy" id="2056311"/>
    <lineage>
        <taxon>Bacteria</taxon>
        <taxon>Pseudomonadati</taxon>
        <taxon>Bacteroidota</taxon>
        <taxon>Cytophagia</taxon>
        <taxon>Cytophagales</taxon>
        <taxon>Cyclobacteriaceae</taxon>
        <taxon>Algoriphagus</taxon>
    </lineage>
</organism>
<protein>
    <submittedName>
        <fullName evidence="2">NTPase</fullName>
    </submittedName>
</protein>